<sequence>MRDHTAAVVSLPRYEVILVSSSPRCPLRGGTG</sequence>
<dbReference type="AlphaFoldDB" id="A0A7W9WF01"/>
<evidence type="ECO:0000313" key="1">
    <source>
        <dbReference type="EMBL" id="MBB6074628.1"/>
    </source>
</evidence>
<organism evidence="1 2">
    <name type="scientific">Streptomyces paradoxus</name>
    <dbReference type="NCBI Taxonomy" id="66375"/>
    <lineage>
        <taxon>Bacteria</taxon>
        <taxon>Bacillati</taxon>
        <taxon>Actinomycetota</taxon>
        <taxon>Actinomycetes</taxon>
        <taxon>Kitasatosporales</taxon>
        <taxon>Streptomycetaceae</taxon>
        <taxon>Streptomyces</taxon>
    </lineage>
</organism>
<reference evidence="1 2" key="1">
    <citation type="submission" date="2020-08" db="EMBL/GenBank/DDBJ databases">
        <title>Genomic Encyclopedia of Type Strains, Phase IV (KMG-IV): sequencing the most valuable type-strain genomes for metagenomic binning, comparative biology and taxonomic classification.</title>
        <authorList>
            <person name="Goeker M."/>
        </authorList>
    </citation>
    <scope>NUCLEOTIDE SEQUENCE [LARGE SCALE GENOMIC DNA]</scope>
    <source>
        <strain evidence="1 2">DSM 43350</strain>
    </source>
</reference>
<dbReference type="Proteomes" id="UP000591537">
    <property type="component" value="Unassembled WGS sequence"/>
</dbReference>
<dbReference type="EMBL" id="JACHGV010000001">
    <property type="protein sequence ID" value="MBB6074628.1"/>
    <property type="molecule type" value="Genomic_DNA"/>
</dbReference>
<comment type="caution">
    <text evidence="1">The sequence shown here is derived from an EMBL/GenBank/DDBJ whole genome shotgun (WGS) entry which is preliminary data.</text>
</comment>
<accession>A0A7W9WF01</accession>
<proteinExistence type="predicted"/>
<name>A0A7W9WF01_9ACTN</name>
<gene>
    <name evidence="1" type="ORF">HNR57_000512</name>
</gene>
<keyword evidence="2" id="KW-1185">Reference proteome</keyword>
<evidence type="ECO:0000313" key="2">
    <source>
        <dbReference type="Proteomes" id="UP000591537"/>
    </source>
</evidence>
<protein>
    <submittedName>
        <fullName evidence="1">Uncharacterized protein</fullName>
    </submittedName>
</protein>